<dbReference type="HAMAP" id="MF_00697">
    <property type="entry name" value="UPF0276"/>
    <property type="match status" value="1"/>
</dbReference>
<reference evidence="3 4" key="1">
    <citation type="submission" date="2020-08" db="EMBL/GenBank/DDBJ databases">
        <title>Genome sequencing of Purple Non-Sulfur Bacteria from various extreme environments.</title>
        <authorList>
            <person name="Mayer M."/>
        </authorList>
    </citation>
    <scope>NUCLEOTIDE SEQUENCE [LARGE SCALE GENOMIC DNA]</scope>
    <source>
        <strain evidence="3 4">JA131</strain>
    </source>
</reference>
<feature type="compositionally biased region" description="Low complexity" evidence="2">
    <location>
        <begin position="1"/>
        <end position="15"/>
    </location>
</feature>
<evidence type="ECO:0000256" key="2">
    <source>
        <dbReference type="SAM" id="MobiDB-lite"/>
    </source>
</evidence>
<dbReference type="AlphaFoldDB" id="A0A7W6RDG3"/>
<dbReference type="PANTHER" id="PTHR42194">
    <property type="entry name" value="UPF0276 PROTEIN HI_1600"/>
    <property type="match status" value="1"/>
</dbReference>
<evidence type="ECO:0000313" key="3">
    <source>
        <dbReference type="EMBL" id="MBB4266468.1"/>
    </source>
</evidence>
<sequence>MTHLPARAQAVAAARPEGTPPSDALPARAVGVGLKPAHMADLRADPGPVSWVEVHAENAMQAGGPRRHALEAVRRDHPLSIHGVGLSLGGAEGLDRAHLARLRRVVDRYQPALVSEHLAWCASGGTFLNDLLPLPYTDEALDLVTRHVDQTQEALGRPILVENPSRYLAFDPGRPGDDREEPEFLTALVRRTGCGLLLDVNNIVVSAGNLGFDPLAYLDGAPLDAVGEIHVAGHAVRRIDGVDIRIDDHGSPAPEAVLALYVETLRRTGPRPTLLERDTNVPPWAALAAEAGRLDDLLQAAADHPQPMPTPETRR</sequence>
<accession>A0A7W6RDG3</accession>
<protein>
    <recommendedName>
        <fullName evidence="1">UPF0276 protein GGD89_002100</fullName>
    </recommendedName>
</protein>
<dbReference type="Pfam" id="PF05114">
    <property type="entry name" value="MbnB_TglH_ChrH"/>
    <property type="match status" value="1"/>
</dbReference>
<dbReference type="InterPro" id="IPR007801">
    <property type="entry name" value="MbnB/TglH/ChrH"/>
</dbReference>
<organism evidence="3 4">
    <name type="scientific">Roseospira visakhapatnamensis</name>
    <dbReference type="NCBI Taxonomy" id="390880"/>
    <lineage>
        <taxon>Bacteria</taxon>
        <taxon>Pseudomonadati</taxon>
        <taxon>Pseudomonadota</taxon>
        <taxon>Alphaproteobacteria</taxon>
        <taxon>Rhodospirillales</taxon>
        <taxon>Rhodospirillaceae</taxon>
        <taxon>Roseospira</taxon>
    </lineage>
</organism>
<dbReference type="EMBL" id="JACIGK010000014">
    <property type="protein sequence ID" value="MBB4266468.1"/>
    <property type="molecule type" value="Genomic_DNA"/>
</dbReference>
<proteinExistence type="inferred from homology"/>
<comment type="similarity">
    <text evidence="1">Belongs to the UPF0276 family.</text>
</comment>
<gene>
    <name evidence="3" type="ORF">GGD89_002100</name>
</gene>
<evidence type="ECO:0000313" key="4">
    <source>
        <dbReference type="Proteomes" id="UP000554286"/>
    </source>
</evidence>
<evidence type="ECO:0000256" key="1">
    <source>
        <dbReference type="HAMAP-Rule" id="MF_00697"/>
    </source>
</evidence>
<dbReference type="RefSeq" id="WP_184044937.1">
    <property type="nucleotide sequence ID" value="NZ_JACIGK010000014.1"/>
</dbReference>
<dbReference type="PANTHER" id="PTHR42194:SF1">
    <property type="entry name" value="UPF0276 PROTEIN HI_1600"/>
    <property type="match status" value="1"/>
</dbReference>
<feature type="region of interest" description="Disordered" evidence="2">
    <location>
        <begin position="1"/>
        <end position="23"/>
    </location>
</feature>
<comment type="caution">
    <text evidence="3">The sequence shown here is derived from an EMBL/GenBank/DDBJ whole genome shotgun (WGS) entry which is preliminary data.</text>
</comment>
<name>A0A7W6RDG3_9PROT</name>
<dbReference type="NCBIfam" id="NF003818">
    <property type="entry name" value="PRK05409.1"/>
    <property type="match status" value="1"/>
</dbReference>
<dbReference type="Proteomes" id="UP000554286">
    <property type="component" value="Unassembled WGS sequence"/>
</dbReference>
<dbReference type="Gene3D" id="3.20.20.150">
    <property type="entry name" value="Divalent-metal-dependent TIM barrel enzymes"/>
    <property type="match status" value="1"/>
</dbReference>
<keyword evidence="4" id="KW-1185">Reference proteome</keyword>